<reference evidence="2 3" key="1">
    <citation type="submission" date="2020-06" db="EMBL/GenBank/DDBJ databases">
        <authorList>
            <person name="Jo H."/>
        </authorList>
    </citation>
    <scope>NUCLEOTIDE SEQUENCE [LARGE SCALE GENOMIC DNA]</scope>
    <source>
        <strain evidence="2 3">I46</strain>
    </source>
</reference>
<sequence length="278" mass="29763">MHGEVIRTERLSHSLIRVVLGGGGLADFAGSQFTDAYVNCLFLPDGSTLTVPWDDETARAAAAEHRPRPRRLSVRRWDADAGELTLDIVSHGDVGYCGRWAGRARPGDLLQLRGPAGGYAPHPDADEYLFVGDESALPAIAASAEAVTAGKRVRVFGLVEAPEDEIALQSPGDLDVVWVHRSAVADSAVNDRAVTALADAVASSGPPAGRLSAFVHGEAAESLAVVRVLARGGWCRPEMLSSSPYWRRGMDDEAWRGVKGDWVRAMREETQALFAAAR</sequence>
<dbReference type="InterPro" id="IPR017927">
    <property type="entry name" value="FAD-bd_FR_type"/>
</dbReference>
<gene>
    <name evidence="2" type="ORF">HW566_14220</name>
</gene>
<dbReference type="InterPro" id="IPR007037">
    <property type="entry name" value="SIP_rossman_dom"/>
</dbReference>
<dbReference type="Gene3D" id="2.40.30.10">
    <property type="entry name" value="Translation factors"/>
    <property type="match status" value="1"/>
</dbReference>
<dbReference type="Pfam" id="PF04954">
    <property type="entry name" value="SIP"/>
    <property type="match status" value="1"/>
</dbReference>
<dbReference type="InterPro" id="IPR039261">
    <property type="entry name" value="FNR_nucleotide-bd"/>
</dbReference>
<evidence type="ECO:0000313" key="3">
    <source>
        <dbReference type="Proteomes" id="UP000509638"/>
    </source>
</evidence>
<dbReference type="SUPFAM" id="SSF63380">
    <property type="entry name" value="Riboflavin synthase domain-like"/>
    <property type="match status" value="1"/>
</dbReference>
<dbReference type="AlphaFoldDB" id="A0A7D5EXZ7"/>
<dbReference type="EMBL" id="CP058316">
    <property type="protein sequence ID" value="QLD12826.1"/>
    <property type="molecule type" value="Genomic_DNA"/>
</dbReference>
<dbReference type="Gene3D" id="3.40.50.80">
    <property type="entry name" value="Nucleotide-binding domain of ferredoxin-NADP reductase (FNR) module"/>
    <property type="match status" value="1"/>
</dbReference>
<dbReference type="PANTHER" id="PTHR30157">
    <property type="entry name" value="FERRIC REDUCTASE, NADPH-DEPENDENT"/>
    <property type="match status" value="1"/>
</dbReference>
<feature type="domain" description="FAD-binding FR-type" evidence="1">
    <location>
        <begin position="1"/>
        <end position="122"/>
    </location>
</feature>
<proteinExistence type="predicted"/>
<dbReference type="PROSITE" id="PS51384">
    <property type="entry name" value="FAD_FR"/>
    <property type="match status" value="1"/>
</dbReference>
<accession>A0A7D5EXZ7</accession>
<dbReference type="PANTHER" id="PTHR30157:SF0">
    <property type="entry name" value="NADPH-DEPENDENT FERRIC-CHELATE REDUCTASE"/>
    <property type="match status" value="1"/>
</dbReference>
<dbReference type="CDD" id="cd06193">
    <property type="entry name" value="siderophore_interacting"/>
    <property type="match status" value="1"/>
</dbReference>
<dbReference type="GO" id="GO:0016491">
    <property type="term" value="F:oxidoreductase activity"/>
    <property type="evidence" value="ECO:0007669"/>
    <property type="project" value="InterPro"/>
</dbReference>
<organism evidence="2 3">
    <name type="scientific">Microbacterium oleivorans</name>
    <dbReference type="NCBI Taxonomy" id="273677"/>
    <lineage>
        <taxon>Bacteria</taxon>
        <taxon>Bacillati</taxon>
        <taxon>Actinomycetota</taxon>
        <taxon>Actinomycetes</taxon>
        <taxon>Micrococcales</taxon>
        <taxon>Microbacteriaceae</taxon>
        <taxon>Microbacterium</taxon>
    </lineage>
</organism>
<dbReference type="RefSeq" id="WP_178013935.1">
    <property type="nucleotide sequence ID" value="NZ_CP058316.1"/>
</dbReference>
<dbReference type="InterPro" id="IPR013113">
    <property type="entry name" value="SIP_FAD-bd"/>
</dbReference>
<evidence type="ECO:0000259" key="1">
    <source>
        <dbReference type="PROSITE" id="PS51384"/>
    </source>
</evidence>
<evidence type="ECO:0000313" key="2">
    <source>
        <dbReference type="EMBL" id="QLD12826.1"/>
    </source>
</evidence>
<dbReference type="Pfam" id="PF08021">
    <property type="entry name" value="FAD_binding_9"/>
    <property type="match status" value="1"/>
</dbReference>
<dbReference type="Proteomes" id="UP000509638">
    <property type="component" value="Chromosome"/>
</dbReference>
<name>A0A7D5EXZ7_9MICO</name>
<dbReference type="InterPro" id="IPR017938">
    <property type="entry name" value="Riboflavin_synthase-like_b-brl"/>
</dbReference>
<dbReference type="InterPro" id="IPR039374">
    <property type="entry name" value="SIP_fam"/>
</dbReference>
<protein>
    <submittedName>
        <fullName evidence="2">Siderophore-interacting protein</fullName>
    </submittedName>
</protein>